<evidence type="ECO:0000313" key="9">
    <source>
        <dbReference type="Proteomes" id="UP001161017"/>
    </source>
</evidence>
<gene>
    <name evidence="8" type="primary">ale1</name>
    <name evidence="8" type="ORF">OHK93_002999</name>
</gene>
<organism evidence="8 9">
    <name type="scientific">Ramalina farinacea</name>
    <dbReference type="NCBI Taxonomy" id="258253"/>
    <lineage>
        <taxon>Eukaryota</taxon>
        <taxon>Fungi</taxon>
        <taxon>Dikarya</taxon>
        <taxon>Ascomycota</taxon>
        <taxon>Pezizomycotina</taxon>
        <taxon>Lecanoromycetes</taxon>
        <taxon>OSLEUM clade</taxon>
        <taxon>Lecanoromycetidae</taxon>
        <taxon>Lecanorales</taxon>
        <taxon>Lecanorineae</taxon>
        <taxon>Ramalinaceae</taxon>
        <taxon>Ramalina</taxon>
    </lineage>
</organism>
<name>A0AA43QSG5_9LECA</name>
<keyword evidence="5 7" id="KW-0472">Membrane</keyword>
<protein>
    <submittedName>
        <fullName evidence="8">Lysophospholipid acyltransferase</fullName>
    </submittedName>
</protein>
<keyword evidence="6 8" id="KW-0012">Acyltransferase</keyword>
<dbReference type="GO" id="GO:0046474">
    <property type="term" value="P:glycerophospholipid biosynthetic process"/>
    <property type="evidence" value="ECO:0007669"/>
    <property type="project" value="TreeGrafter"/>
</dbReference>
<sequence length="496" mass="56397">MQPRSTVQKHLEIMLPYINALLKRLSDSQSWQKNAFITGVSIFYLVGLFDLWSGIRTILISSAGAYLIAGYIDSPFMPWIGFVFLMGHMSISHISRQFVDDSSVVDITGVQMVLVMKLTAFCWNVHDGRLPPQKLSDFQKQRAIIELPSLLDFAGYVRKIPRSGTPATMKAAVGFIWLFLFLQFSTWYNTPLVLGEQYMRYGFLRRIWILEMLGFVTRMKYYGVWSLTEGACILSGMGFNGVSPKTGKVEWNRLQNVNPWGIESAQNSRAYLENWNMNTNHWLRNYMYLRVTPRGKKPGFRASLATFVTSALWHGFYPGYYLSFILAAFLQTIAKNFRRHVRPFFMTADGQQPTRYKVYYDALSYLATQTAFCFTTAPFVLLTLGASTLVWSRVYFYAVVGATASMAFFSSPGKAWLAGKLKERNKTFVQTKQEKEKVHQHPLLGLPEDPAGDVGDAVNEIKQEVEARRRSGSRVGMPAGDEMRKAVEERIGKKGA</sequence>
<dbReference type="GO" id="GO:0016020">
    <property type="term" value="C:membrane"/>
    <property type="evidence" value="ECO:0007669"/>
    <property type="project" value="UniProtKB-SubCell"/>
</dbReference>
<dbReference type="EMBL" id="JAPUFD010000015">
    <property type="protein sequence ID" value="MDI1491788.1"/>
    <property type="molecule type" value="Genomic_DNA"/>
</dbReference>
<evidence type="ECO:0000256" key="3">
    <source>
        <dbReference type="ARBA" id="ARBA00022692"/>
    </source>
</evidence>
<evidence type="ECO:0000256" key="4">
    <source>
        <dbReference type="ARBA" id="ARBA00022989"/>
    </source>
</evidence>
<dbReference type="PANTHER" id="PTHR13906">
    <property type="entry name" value="PORCUPINE"/>
    <property type="match status" value="1"/>
</dbReference>
<keyword evidence="9" id="KW-1185">Reference proteome</keyword>
<evidence type="ECO:0000313" key="8">
    <source>
        <dbReference type="EMBL" id="MDI1491788.1"/>
    </source>
</evidence>
<keyword evidence="2" id="KW-0808">Transferase</keyword>
<proteinExistence type="predicted"/>
<dbReference type="GO" id="GO:0003841">
    <property type="term" value="F:1-acylglycerol-3-phosphate O-acyltransferase activity"/>
    <property type="evidence" value="ECO:0007669"/>
    <property type="project" value="TreeGrafter"/>
</dbReference>
<accession>A0AA43QSG5</accession>
<dbReference type="PANTHER" id="PTHR13906:SF4">
    <property type="entry name" value="LYSOPHOSPHOLIPID ACYLTRANSFERASE 6"/>
    <property type="match status" value="1"/>
</dbReference>
<feature type="transmembrane region" description="Helical" evidence="7">
    <location>
        <begin position="394"/>
        <end position="417"/>
    </location>
</feature>
<evidence type="ECO:0000256" key="5">
    <source>
        <dbReference type="ARBA" id="ARBA00023136"/>
    </source>
</evidence>
<reference evidence="8" key="1">
    <citation type="journal article" date="2023" name="Genome Biol. Evol.">
        <title>First Whole Genome Sequence and Flow Cytometry Genome Size Data for the Lichen-Forming Fungus Ramalina farinacea (Ascomycota).</title>
        <authorList>
            <person name="Llewellyn T."/>
            <person name="Mian S."/>
            <person name="Hill R."/>
            <person name="Leitch I.J."/>
            <person name="Gaya E."/>
        </authorList>
    </citation>
    <scope>NUCLEOTIDE SEQUENCE</scope>
    <source>
        <strain evidence="8">LIQ254RAFAR</strain>
    </source>
</reference>
<evidence type="ECO:0000256" key="6">
    <source>
        <dbReference type="ARBA" id="ARBA00023315"/>
    </source>
</evidence>
<dbReference type="InterPro" id="IPR004299">
    <property type="entry name" value="MBOAT_fam"/>
</dbReference>
<evidence type="ECO:0000256" key="1">
    <source>
        <dbReference type="ARBA" id="ARBA00004141"/>
    </source>
</evidence>
<evidence type="ECO:0000256" key="7">
    <source>
        <dbReference type="SAM" id="Phobius"/>
    </source>
</evidence>
<dbReference type="GO" id="GO:0030258">
    <property type="term" value="P:lipid modification"/>
    <property type="evidence" value="ECO:0007669"/>
    <property type="project" value="TreeGrafter"/>
</dbReference>
<keyword evidence="4 7" id="KW-1133">Transmembrane helix</keyword>
<feature type="transmembrane region" description="Helical" evidence="7">
    <location>
        <begin position="167"/>
        <end position="186"/>
    </location>
</feature>
<comment type="caution">
    <text evidence="8">The sequence shown here is derived from an EMBL/GenBank/DDBJ whole genome shotgun (WGS) entry which is preliminary data.</text>
</comment>
<feature type="transmembrane region" description="Helical" evidence="7">
    <location>
        <begin position="34"/>
        <end position="52"/>
    </location>
</feature>
<dbReference type="GO" id="GO:0005783">
    <property type="term" value="C:endoplasmic reticulum"/>
    <property type="evidence" value="ECO:0007669"/>
    <property type="project" value="TreeGrafter"/>
</dbReference>
<evidence type="ECO:0000256" key="2">
    <source>
        <dbReference type="ARBA" id="ARBA00022679"/>
    </source>
</evidence>
<keyword evidence="3 7" id="KW-0812">Transmembrane</keyword>
<dbReference type="Proteomes" id="UP001161017">
    <property type="component" value="Unassembled WGS sequence"/>
</dbReference>
<feature type="transmembrane region" description="Helical" evidence="7">
    <location>
        <begin position="64"/>
        <end position="86"/>
    </location>
</feature>
<comment type="subcellular location">
    <subcellularLocation>
        <location evidence="1">Membrane</location>
        <topology evidence="1">Multi-pass membrane protein</topology>
    </subcellularLocation>
</comment>
<dbReference type="AlphaFoldDB" id="A0AA43QSG5"/>
<dbReference type="InterPro" id="IPR049941">
    <property type="entry name" value="LPLAT_7/PORCN-like"/>
</dbReference>
<dbReference type="GO" id="GO:0047184">
    <property type="term" value="F:1-acylglycerophosphocholine O-acyltransferase activity"/>
    <property type="evidence" value="ECO:0007669"/>
    <property type="project" value="TreeGrafter"/>
</dbReference>
<dbReference type="Pfam" id="PF03062">
    <property type="entry name" value="MBOAT"/>
    <property type="match status" value="1"/>
</dbReference>
<feature type="transmembrane region" description="Helical" evidence="7">
    <location>
        <begin position="358"/>
        <end position="382"/>
    </location>
</feature>